<keyword evidence="5" id="KW-1185">Reference proteome</keyword>
<dbReference type="InterPro" id="IPR057326">
    <property type="entry name" value="KR_dom"/>
</dbReference>
<dbReference type="Pfam" id="PF13561">
    <property type="entry name" value="adh_short_C2"/>
    <property type="match status" value="1"/>
</dbReference>
<dbReference type="PANTHER" id="PTHR43639">
    <property type="entry name" value="OXIDOREDUCTASE, SHORT-CHAIN DEHYDROGENASE/REDUCTASE FAMILY (AFU_ORTHOLOGUE AFUA_5G02870)"/>
    <property type="match status" value="1"/>
</dbReference>
<evidence type="ECO:0000256" key="1">
    <source>
        <dbReference type="ARBA" id="ARBA00006484"/>
    </source>
</evidence>
<evidence type="ECO:0000313" key="5">
    <source>
        <dbReference type="Proteomes" id="UP000253426"/>
    </source>
</evidence>
<dbReference type="SMART" id="SM00822">
    <property type="entry name" value="PKS_KR"/>
    <property type="match status" value="1"/>
</dbReference>
<dbReference type="PRINTS" id="PR00081">
    <property type="entry name" value="GDHRDH"/>
</dbReference>
<evidence type="ECO:0000313" key="4">
    <source>
        <dbReference type="EMBL" id="RBP44381.1"/>
    </source>
</evidence>
<dbReference type="AlphaFoldDB" id="A0A366HPD6"/>
<keyword evidence="2" id="KW-0560">Oxidoreductase</keyword>
<dbReference type="PRINTS" id="PR00080">
    <property type="entry name" value="SDRFAMILY"/>
</dbReference>
<comment type="caution">
    <text evidence="4">The sequence shown here is derived from an EMBL/GenBank/DDBJ whole genome shotgun (WGS) entry which is preliminary data.</text>
</comment>
<dbReference type="Proteomes" id="UP000253426">
    <property type="component" value="Unassembled WGS sequence"/>
</dbReference>
<feature type="domain" description="Ketoreductase" evidence="3">
    <location>
        <begin position="40"/>
        <end position="219"/>
    </location>
</feature>
<name>A0A366HPD6_9BACT</name>
<proteinExistence type="inferred from homology"/>
<dbReference type="EMBL" id="QNRR01000004">
    <property type="protein sequence ID" value="RBP44381.1"/>
    <property type="molecule type" value="Genomic_DNA"/>
</dbReference>
<evidence type="ECO:0000256" key="2">
    <source>
        <dbReference type="ARBA" id="ARBA00023002"/>
    </source>
</evidence>
<reference evidence="4 5" key="1">
    <citation type="submission" date="2018-06" db="EMBL/GenBank/DDBJ databases">
        <title>Genomic Encyclopedia of Type Strains, Phase IV (KMG-IV): sequencing the most valuable type-strain genomes for metagenomic binning, comparative biology and taxonomic classification.</title>
        <authorList>
            <person name="Goeker M."/>
        </authorList>
    </citation>
    <scope>NUCLEOTIDE SEQUENCE [LARGE SCALE GENOMIC DNA]</scope>
    <source>
        <strain evidence="4 5">DSM 25532</strain>
    </source>
</reference>
<protein>
    <submittedName>
        <fullName evidence="4">3-oxoacyl-[acyl-carrier protein] reductase</fullName>
    </submittedName>
</protein>
<dbReference type="InterPro" id="IPR002347">
    <property type="entry name" value="SDR_fam"/>
</dbReference>
<dbReference type="Gene3D" id="3.40.50.720">
    <property type="entry name" value="NAD(P)-binding Rossmann-like Domain"/>
    <property type="match status" value="1"/>
</dbReference>
<gene>
    <name evidence="4" type="ORF">DES53_104201</name>
</gene>
<dbReference type="InterPro" id="IPR036291">
    <property type="entry name" value="NAD(P)-bd_dom_sf"/>
</dbReference>
<dbReference type="SUPFAM" id="SSF51735">
    <property type="entry name" value="NAD(P)-binding Rossmann-fold domains"/>
    <property type="match status" value="1"/>
</dbReference>
<dbReference type="GO" id="GO:0016491">
    <property type="term" value="F:oxidoreductase activity"/>
    <property type="evidence" value="ECO:0007669"/>
    <property type="project" value="UniProtKB-KW"/>
</dbReference>
<sequence length="279" mass="29079">MVLGRFQLRGYLCFNAKTGETRKNIMSTNTNITTKKLTGKVALVTGGSRSIGAAIAKRLAADGASVAITYTSSPDKADAVVKDIEAAGGKAIAIQADAANEEAVRLSVAKTVGAFGRLDILVNNAGVAAMAPITEFAMADFEKVIGVNVRGVFIATQEAARHMRDHGRIIHIGSTNSDRMPFLGGSVYAMSKSALEGFTKGAARDLGARGITVNNVQPGPIDTDMNPADTDFAKTLIPLLALQRYGHTEEIANFVAFLASPEASYITGASLLADGGFAA</sequence>
<accession>A0A366HPD6</accession>
<dbReference type="PANTHER" id="PTHR43639:SF1">
    <property type="entry name" value="SHORT-CHAIN DEHYDROGENASE_REDUCTASE FAMILY PROTEIN"/>
    <property type="match status" value="1"/>
</dbReference>
<organism evidence="4 5">
    <name type="scientific">Roseimicrobium gellanilyticum</name>
    <dbReference type="NCBI Taxonomy" id="748857"/>
    <lineage>
        <taxon>Bacteria</taxon>
        <taxon>Pseudomonadati</taxon>
        <taxon>Verrucomicrobiota</taxon>
        <taxon>Verrucomicrobiia</taxon>
        <taxon>Verrucomicrobiales</taxon>
        <taxon>Verrucomicrobiaceae</taxon>
        <taxon>Roseimicrobium</taxon>
    </lineage>
</organism>
<comment type="similarity">
    <text evidence="1">Belongs to the short-chain dehydrogenases/reductases (SDR) family.</text>
</comment>
<dbReference type="FunFam" id="3.40.50.720:FF:000084">
    <property type="entry name" value="Short-chain dehydrogenase reductase"/>
    <property type="match status" value="1"/>
</dbReference>
<evidence type="ECO:0000259" key="3">
    <source>
        <dbReference type="SMART" id="SM00822"/>
    </source>
</evidence>